<evidence type="ECO:0000313" key="5">
    <source>
        <dbReference type="Proteomes" id="UP000199223"/>
    </source>
</evidence>
<dbReference type="Gene3D" id="1.20.200.10">
    <property type="entry name" value="Fumarase/aspartase (Central domain)"/>
    <property type="match status" value="1"/>
</dbReference>
<dbReference type="PROSITE" id="PS00163">
    <property type="entry name" value="FUMARATE_LYASES"/>
    <property type="match status" value="1"/>
</dbReference>
<accession>A0A1H6ZM17</accession>
<organism evidence="4 5">
    <name type="scientific">Deinococcus reticulitermitis</name>
    <dbReference type="NCBI Taxonomy" id="856736"/>
    <lineage>
        <taxon>Bacteria</taxon>
        <taxon>Thermotogati</taxon>
        <taxon>Deinococcota</taxon>
        <taxon>Deinococci</taxon>
        <taxon>Deinococcales</taxon>
        <taxon>Deinococcaceae</taxon>
        <taxon>Deinococcus</taxon>
    </lineage>
</organism>
<feature type="coiled-coil region" evidence="2">
    <location>
        <begin position="117"/>
        <end position="144"/>
    </location>
</feature>
<dbReference type="OrthoDB" id="9768878at2"/>
<dbReference type="SUPFAM" id="SSF48557">
    <property type="entry name" value="L-aspartase-like"/>
    <property type="match status" value="1"/>
</dbReference>
<dbReference type="NCBIfam" id="TIGR02426">
    <property type="entry name" value="protocat_pcaB"/>
    <property type="match status" value="1"/>
</dbReference>
<dbReference type="GO" id="GO:0019619">
    <property type="term" value="P:3,4-dihydroxybenzoate catabolic process"/>
    <property type="evidence" value="ECO:0007669"/>
    <property type="project" value="InterPro"/>
</dbReference>
<dbReference type="InterPro" id="IPR022761">
    <property type="entry name" value="Fumarate_lyase_N"/>
</dbReference>
<dbReference type="InterPro" id="IPR000362">
    <property type="entry name" value="Fumarate_lyase_fam"/>
</dbReference>
<dbReference type="EMBL" id="FNZA01000009">
    <property type="protein sequence ID" value="SEJ50722.1"/>
    <property type="molecule type" value="Genomic_DNA"/>
</dbReference>
<keyword evidence="5" id="KW-1185">Reference proteome</keyword>
<name>A0A1H6ZM17_9DEIO</name>
<dbReference type="PRINTS" id="PR00149">
    <property type="entry name" value="FUMRATELYASE"/>
</dbReference>
<evidence type="ECO:0000313" key="4">
    <source>
        <dbReference type="EMBL" id="SEJ50722.1"/>
    </source>
</evidence>
<dbReference type="CDD" id="cd01597">
    <property type="entry name" value="pCLME"/>
    <property type="match status" value="1"/>
</dbReference>
<dbReference type="Proteomes" id="UP000199223">
    <property type="component" value="Unassembled WGS sequence"/>
</dbReference>
<dbReference type="InterPro" id="IPR012789">
    <property type="entry name" value="Protocat_PcaB-like"/>
</dbReference>
<dbReference type="PRINTS" id="PR00145">
    <property type="entry name" value="ARGSUCLYASE"/>
</dbReference>
<gene>
    <name evidence="4" type="ORF">SAMN04488058_109100</name>
</gene>
<reference evidence="5" key="1">
    <citation type="submission" date="2016-10" db="EMBL/GenBank/DDBJ databases">
        <authorList>
            <person name="Varghese N."/>
            <person name="Submissions S."/>
        </authorList>
    </citation>
    <scope>NUCLEOTIDE SEQUENCE [LARGE SCALE GENOMIC DNA]</scope>
    <source>
        <strain evidence="5">CGMCC 1.10218</strain>
    </source>
</reference>
<protein>
    <submittedName>
        <fullName evidence="4">3-carboxy-cis,cis-muconate cycloisomerase</fullName>
    </submittedName>
</protein>
<dbReference type="InterPro" id="IPR020557">
    <property type="entry name" value="Fumarate_lyase_CS"/>
</dbReference>
<feature type="domain" description="Fumarate lyase N-terminal" evidence="3">
    <location>
        <begin position="19"/>
        <end position="297"/>
    </location>
</feature>
<dbReference type="STRING" id="856736.SAMN04488058_109100"/>
<dbReference type="PANTHER" id="PTHR43172:SF2">
    <property type="entry name" value="ADENYLOSUCCINATE LYASE C-TERMINAL DOMAIN-CONTAINING PROTEIN"/>
    <property type="match status" value="1"/>
</dbReference>
<dbReference type="Gene3D" id="1.10.40.30">
    <property type="entry name" value="Fumarase/aspartase (C-terminal domain)"/>
    <property type="match status" value="1"/>
</dbReference>
<evidence type="ECO:0000256" key="2">
    <source>
        <dbReference type="SAM" id="Coils"/>
    </source>
</evidence>
<proteinExistence type="inferred from homology"/>
<dbReference type="InterPro" id="IPR008948">
    <property type="entry name" value="L-Aspartase-like"/>
</dbReference>
<comment type="similarity">
    <text evidence="1">Belongs to the class-II fumarase/aspartase family.</text>
</comment>
<dbReference type="RefSeq" id="WP_092264712.1">
    <property type="nucleotide sequence ID" value="NZ_FNZA01000009.1"/>
</dbReference>
<keyword evidence="4" id="KW-0413">Isomerase</keyword>
<evidence type="ECO:0000259" key="3">
    <source>
        <dbReference type="Pfam" id="PF00206"/>
    </source>
</evidence>
<dbReference type="FunFam" id="1.20.200.10:FF:000014">
    <property type="entry name" value="3-carboxy-cis,cis-muconate cycloisomerase"/>
    <property type="match status" value="1"/>
</dbReference>
<keyword evidence="2" id="KW-0175">Coiled coil</keyword>
<dbReference type="AlphaFoldDB" id="A0A1H6ZM17"/>
<dbReference type="GO" id="GO:0016853">
    <property type="term" value="F:isomerase activity"/>
    <property type="evidence" value="ECO:0007669"/>
    <property type="project" value="UniProtKB-KW"/>
</dbReference>
<evidence type="ECO:0000256" key="1">
    <source>
        <dbReference type="ARBA" id="ARBA00034772"/>
    </source>
</evidence>
<dbReference type="PANTHER" id="PTHR43172">
    <property type="entry name" value="ADENYLOSUCCINATE LYASE"/>
    <property type="match status" value="1"/>
</dbReference>
<sequence length="449" mass="47819">MSFSPLDSALYGPSFGAAAFTELFSDDAHLRRLVEVEVALAEAQAELGLIPAGAAAEIARVCPGVPFDFARLRAGLAADGVPVTGVLAQLREHLGEEARAFLHWGATTQDIVDTALVLALREALDELEGQLERLISLLAEQAGRHRRTVMAGRTHSQQALPVTFGLKVAGWLAPLLRHRNRLAELRPRLLSVQFGGAAGTLAALGGDGGRVQEALAAKLGLNAPLLPWHTARDNLAELAGWLALVTGSLGKFAQDVILLAQTEVGELRESADRSRGGSSTMPQKSNPMTSEAILAAARMNAVLVSGMYHALIQEHERGTHGWQVEWLTLPQMLGLCAGALRGAEQLAGEMAVDVERMRENVAASGGLMLAEGYSFLLTPLLGRTAAKTLVTDAVKLALAEGFSLPGALSRLPGAPPNLPELREEDYLGENDLFIDRVLSAAQRKDRSMK</sequence>
<dbReference type="Pfam" id="PF00206">
    <property type="entry name" value="Lyase_1"/>
    <property type="match status" value="1"/>
</dbReference>